<gene>
    <name evidence="4" type="ORF">CK503_03825</name>
</gene>
<keyword evidence="5" id="KW-1185">Reference proteome</keyword>
<proteinExistence type="predicted"/>
<dbReference type="InterPro" id="IPR019949">
    <property type="entry name" value="CmoO-like"/>
</dbReference>
<feature type="domain" description="Luciferase-like" evidence="3">
    <location>
        <begin position="14"/>
        <end position="303"/>
    </location>
</feature>
<dbReference type="RefSeq" id="WP_095605459.1">
    <property type="nucleotide sequence ID" value="NZ_NSKE01000002.1"/>
</dbReference>
<evidence type="ECO:0000313" key="4">
    <source>
        <dbReference type="EMBL" id="PAU95333.1"/>
    </source>
</evidence>
<dbReference type="Gene3D" id="3.20.20.30">
    <property type="entry name" value="Luciferase-like domain"/>
    <property type="match status" value="1"/>
</dbReference>
<name>A0A2A2GEL9_9BACT</name>
<dbReference type="SUPFAM" id="SSF51679">
    <property type="entry name" value="Bacterial luciferase-like"/>
    <property type="match status" value="1"/>
</dbReference>
<organism evidence="4 5">
    <name type="scientific">Fodinibius salipaludis</name>
    <dbReference type="NCBI Taxonomy" id="2032627"/>
    <lineage>
        <taxon>Bacteria</taxon>
        <taxon>Pseudomonadati</taxon>
        <taxon>Balneolota</taxon>
        <taxon>Balneolia</taxon>
        <taxon>Balneolales</taxon>
        <taxon>Balneolaceae</taxon>
        <taxon>Fodinibius</taxon>
    </lineage>
</organism>
<evidence type="ECO:0000313" key="5">
    <source>
        <dbReference type="Proteomes" id="UP000218831"/>
    </source>
</evidence>
<dbReference type="Pfam" id="PF00296">
    <property type="entry name" value="Bac_luciferase"/>
    <property type="match status" value="1"/>
</dbReference>
<dbReference type="NCBIfam" id="TIGR03558">
    <property type="entry name" value="oxido_grp_1"/>
    <property type="match status" value="1"/>
</dbReference>
<dbReference type="InterPro" id="IPR050766">
    <property type="entry name" value="Bact_Lucif_Oxidored"/>
</dbReference>
<dbReference type="EMBL" id="NSKE01000002">
    <property type="protein sequence ID" value="PAU95333.1"/>
    <property type="molecule type" value="Genomic_DNA"/>
</dbReference>
<protein>
    <recommendedName>
        <fullName evidence="2">Luciferase-like monooxygenase</fullName>
    </recommendedName>
</protein>
<dbReference type="PANTHER" id="PTHR30137:SF6">
    <property type="entry name" value="LUCIFERASE-LIKE MONOOXYGENASE"/>
    <property type="match status" value="1"/>
</dbReference>
<comment type="similarity">
    <text evidence="1">To bacterial alkanal monooxygenase alpha and beta chains.</text>
</comment>
<accession>A0A2A2GEL9</accession>
<reference evidence="4 5" key="1">
    <citation type="submission" date="2017-08" db="EMBL/GenBank/DDBJ databases">
        <title>Aliifodinibius alkalisoli sp. nov., isolated from saline alkaline soil.</title>
        <authorList>
            <person name="Liu D."/>
            <person name="Zhang G."/>
        </authorList>
    </citation>
    <scope>NUCLEOTIDE SEQUENCE [LARGE SCALE GENOMIC DNA]</scope>
    <source>
        <strain evidence="4 5">WN023</strain>
    </source>
</reference>
<comment type="caution">
    <text evidence="4">The sequence shown here is derived from an EMBL/GenBank/DDBJ whole genome shotgun (WGS) entry which is preliminary data.</text>
</comment>
<dbReference type="FunFam" id="3.20.20.30:FF:000002">
    <property type="entry name" value="LLM class flavin-dependent oxidoreductase"/>
    <property type="match status" value="1"/>
</dbReference>
<dbReference type="InterPro" id="IPR036661">
    <property type="entry name" value="Luciferase-like_sf"/>
</dbReference>
<dbReference type="CDD" id="cd00347">
    <property type="entry name" value="Flavin_utilizing_monoxygenases"/>
    <property type="match status" value="2"/>
</dbReference>
<dbReference type="AlphaFoldDB" id="A0A2A2GEL9"/>
<evidence type="ECO:0000259" key="3">
    <source>
        <dbReference type="Pfam" id="PF00296"/>
    </source>
</evidence>
<dbReference type="GO" id="GO:0005829">
    <property type="term" value="C:cytosol"/>
    <property type="evidence" value="ECO:0007669"/>
    <property type="project" value="TreeGrafter"/>
</dbReference>
<dbReference type="GO" id="GO:0016705">
    <property type="term" value="F:oxidoreductase activity, acting on paired donors, with incorporation or reduction of molecular oxygen"/>
    <property type="evidence" value="ECO:0007669"/>
    <property type="project" value="InterPro"/>
</dbReference>
<sequence>MSKNSLSDVKYSVLDLAVITEGQTPADAINNSRDLAKHVEDLGYTRFWMAEHHNMENIASSATSVLLGYVAEATESLRIGSGGVMLPNHSPLVIAEHYGTLATLYPDRIDLGLGRAPGTDQKTAQAIRPDRMQQVQQFPRNVQQLQQYFSSDNSSADVRAIPGEGTQVPLWILGSSTDSAHLAAALGLPYVFASHFSPQQLHAALQVYREKFEPSDQLDEPYVLPCVNIVIADTDKQAEFLSTSLKQMFMGVVTGNRDPMPPPVDDMNTVWNLRTKMAVEQMLKYTFVGSKETVREELSDFTEQTDADEIMTATYIYDHNQRLKSHRLLSEIMNGK</sequence>
<evidence type="ECO:0000256" key="1">
    <source>
        <dbReference type="ARBA" id="ARBA00007789"/>
    </source>
</evidence>
<dbReference type="InterPro" id="IPR011251">
    <property type="entry name" value="Luciferase-like_dom"/>
</dbReference>
<dbReference type="OrthoDB" id="9780518at2"/>
<evidence type="ECO:0000256" key="2">
    <source>
        <dbReference type="ARBA" id="ARBA00074555"/>
    </source>
</evidence>
<dbReference type="Proteomes" id="UP000218831">
    <property type="component" value="Unassembled WGS sequence"/>
</dbReference>
<dbReference type="PANTHER" id="PTHR30137">
    <property type="entry name" value="LUCIFERASE-LIKE MONOOXYGENASE"/>
    <property type="match status" value="1"/>
</dbReference>